<name>A0ACA9SVZ7_9GLOM</name>
<gene>
    <name evidence="1" type="ORF">RPERSI_LOCUS35198</name>
</gene>
<dbReference type="EMBL" id="CAJVQC010161425">
    <property type="protein sequence ID" value="CAG8848580.1"/>
    <property type="molecule type" value="Genomic_DNA"/>
</dbReference>
<proteinExistence type="predicted"/>
<dbReference type="Proteomes" id="UP000789920">
    <property type="component" value="Unassembled WGS sequence"/>
</dbReference>
<comment type="caution">
    <text evidence="1">The sequence shown here is derived from an EMBL/GenBank/DDBJ whole genome shotgun (WGS) entry which is preliminary data.</text>
</comment>
<protein>
    <submittedName>
        <fullName evidence="1">7367_t:CDS:1</fullName>
    </submittedName>
</protein>
<evidence type="ECO:0000313" key="2">
    <source>
        <dbReference type="Proteomes" id="UP000789920"/>
    </source>
</evidence>
<sequence length="54" mass="6336">RKHNNADALSIMYEQETNMILIEDEEKLPSEIEAFQIAIQQRLAKIESSLYQNQ</sequence>
<keyword evidence="2" id="KW-1185">Reference proteome</keyword>
<feature type="non-terminal residue" evidence="1">
    <location>
        <position position="1"/>
    </location>
</feature>
<evidence type="ECO:0000313" key="1">
    <source>
        <dbReference type="EMBL" id="CAG8848580.1"/>
    </source>
</evidence>
<organism evidence="1 2">
    <name type="scientific">Racocetra persica</name>
    <dbReference type="NCBI Taxonomy" id="160502"/>
    <lineage>
        <taxon>Eukaryota</taxon>
        <taxon>Fungi</taxon>
        <taxon>Fungi incertae sedis</taxon>
        <taxon>Mucoromycota</taxon>
        <taxon>Glomeromycotina</taxon>
        <taxon>Glomeromycetes</taxon>
        <taxon>Diversisporales</taxon>
        <taxon>Gigasporaceae</taxon>
        <taxon>Racocetra</taxon>
    </lineage>
</organism>
<reference evidence="1" key="1">
    <citation type="submission" date="2021-06" db="EMBL/GenBank/DDBJ databases">
        <authorList>
            <person name="Kallberg Y."/>
            <person name="Tangrot J."/>
            <person name="Rosling A."/>
        </authorList>
    </citation>
    <scope>NUCLEOTIDE SEQUENCE</scope>
    <source>
        <strain evidence="1">MA461A</strain>
    </source>
</reference>
<accession>A0ACA9SVZ7</accession>